<dbReference type="AlphaFoldDB" id="A0A3T0D711"/>
<keyword evidence="3" id="KW-0804">Transcription</keyword>
<dbReference type="CDD" id="cd00090">
    <property type="entry name" value="HTH_ARSR"/>
    <property type="match status" value="1"/>
</dbReference>
<dbReference type="InterPro" id="IPR036388">
    <property type="entry name" value="WH-like_DNA-bd_sf"/>
</dbReference>
<keyword evidence="2" id="KW-0238">DNA-binding</keyword>
<name>A0A3T0D711_9FIRM</name>
<evidence type="ECO:0000313" key="5">
    <source>
        <dbReference type="EMBL" id="AZT90642.1"/>
    </source>
</evidence>
<dbReference type="RefSeq" id="WP_127352057.1">
    <property type="nucleotide sequence ID" value="NZ_CP034791.1"/>
</dbReference>
<feature type="domain" description="HTH arsR-type" evidence="4">
    <location>
        <begin position="1"/>
        <end position="94"/>
    </location>
</feature>
<evidence type="ECO:0000256" key="1">
    <source>
        <dbReference type="ARBA" id="ARBA00023015"/>
    </source>
</evidence>
<dbReference type="KEGG" id="ccha:ELD05_08280"/>
<dbReference type="Proteomes" id="UP000282930">
    <property type="component" value="Chromosome"/>
</dbReference>
<dbReference type="Gene3D" id="1.10.10.10">
    <property type="entry name" value="Winged helix-like DNA-binding domain superfamily/Winged helix DNA-binding domain"/>
    <property type="match status" value="1"/>
</dbReference>
<dbReference type="InterPro" id="IPR001845">
    <property type="entry name" value="HTH_ArsR_DNA-bd_dom"/>
</dbReference>
<dbReference type="Pfam" id="PF01022">
    <property type="entry name" value="HTH_5"/>
    <property type="match status" value="1"/>
</dbReference>
<dbReference type="PRINTS" id="PR00778">
    <property type="entry name" value="HTHARSR"/>
</dbReference>
<dbReference type="PANTHER" id="PTHR33154">
    <property type="entry name" value="TRANSCRIPTIONAL REGULATOR, ARSR FAMILY"/>
    <property type="match status" value="1"/>
</dbReference>
<evidence type="ECO:0000313" key="6">
    <source>
        <dbReference type="Proteomes" id="UP000282930"/>
    </source>
</evidence>
<keyword evidence="1" id="KW-0805">Transcription regulation</keyword>
<reference evidence="5 6" key="1">
    <citation type="submission" date="2018-12" db="EMBL/GenBank/DDBJ databases">
        <title>Genome sequence from the cellulolytic species, Caldicellulosiruptor changbaiensis.</title>
        <authorList>
            <person name="Blumer-Schuette S.E."/>
            <person name="Mendoza C."/>
        </authorList>
    </citation>
    <scope>NUCLEOTIDE SEQUENCE [LARGE SCALE GENOMIC DNA]</scope>
    <source>
        <strain evidence="5 6">CBS-Z</strain>
    </source>
</reference>
<dbReference type="GO" id="GO:0003677">
    <property type="term" value="F:DNA binding"/>
    <property type="evidence" value="ECO:0007669"/>
    <property type="project" value="UniProtKB-KW"/>
</dbReference>
<organism evidence="5 6">
    <name type="scientific">Caldicellulosiruptor changbaiensis</name>
    <dbReference type="NCBI Taxonomy" id="1222016"/>
    <lineage>
        <taxon>Bacteria</taxon>
        <taxon>Bacillati</taxon>
        <taxon>Bacillota</taxon>
        <taxon>Bacillota incertae sedis</taxon>
        <taxon>Caldicellulosiruptorales</taxon>
        <taxon>Caldicellulosiruptoraceae</taxon>
        <taxon>Caldicellulosiruptor</taxon>
    </lineage>
</organism>
<proteinExistence type="predicted"/>
<dbReference type="SMART" id="SM00418">
    <property type="entry name" value="HTH_ARSR"/>
    <property type="match status" value="1"/>
</dbReference>
<evidence type="ECO:0000256" key="2">
    <source>
        <dbReference type="ARBA" id="ARBA00023125"/>
    </source>
</evidence>
<sequence>MTSKEEIIAKIFKALSHPVRIRIVKLLLDEPKYVCELQEMVEFSQPNLAQHLRILKDAQILAPEKIGLNVCYKLKNENVKKLFEVAKILADSVLEELQHVKEENI</sequence>
<evidence type="ECO:0000259" key="4">
    <source>
        <dbReference type="PROSITE" id="PS50987"/>
    </source>
</evidence>
<dbReference type="PANTHER" id="PTHR33154:SF18">
    <property type="entry name" value="ARSENICAL RESISTANCE OPERON REPRESSOR"/>
    <property type="match status" value="1"/>
</dbReference>
<dbReference type="EMBL" id="CP034791">
    <property type="protein sequence ID" value="AZT90642.1"/>
    <property type="molecule type" value="Genomic_DNA"/>
</dbReference>
<dbReference type="InterPro" id="IPR051081">
    <property type="entry name" value="HTH_MetalResp_TranReg"/>
</dbReference>
<keyword evidence="6" id="KW-1185">Reference proteome</keyword>
<dbReference type="PROSITE" id="PS50987">
    <property type="entry name" value="HTH_ARSR_2"/>
    <property type="match status" value="1"/>
</dbReference>
<gene>
    <name evidence="5" type="ORF">ELD05_08280</name>
</gene>
<dbReference type="InterPro" id="IPR036390">
    <property type="entry name" value="WH_DNA-bd_sf"/>
</dbReference>
<protein>
    <submittedName>
        <fullName evidence="5">ArsR family transcriptional regulator</fullName>
    </submittedName>
</protein>
<accession>A0A3T0D711</accession>
<evidence type="ECO:0000256" key="3">
    <source>
        <dbReference type="ARBA" id="ARBA00023163"/>
    </source>
</evidence>
<dbReference type="NCBIfam" id="NF033788">
    <property type="entry name" value="HTH_metalloreg"/>
    <property type="match status" value="1"/>
</dbReference>
<dbReference type="SUPFAM" id="SSF46785">
    <property type="entry name" value="Winged helix' DNA-binding domain"/>
    <property type="match status" value="1"/>
</dbReference>
<dbReference type="InterPro" id="IPR011991">
    <property type="entry name" value="ArsR-like_HTH"/>
</dbReference>
<dbReference type="GO" id="GO:0003700">
    <property type="term" value="F:DNA-binding transcription factor activity"/>
    <property type="evidence" value="ECO:0007669"/>
    <property type="project" value="InterPro"/>
</dbReference>